<dbReference type="EMBL" id="BHVY01000002">
    <property type="protein sequence ID" value="GIJ83561.1"/>
    <property type="molecule type" value="Genomic_DNA"/>
</dbReference>
<feature type="compositionally biased region" description="Polar residues" evidence="2">
    <location>
        <begin position="66"/>
        <end position="94"/>
    </location>
</feature>
<feature type="region of interest" description="Disordered" evidence="2">
    <location>
        <begin position="1"/>
        <end position="108"/>
    </location>
</feature>
<keyword evidence="4" id="KW-1185">Reference proteome</keyword>
<dbReference type="PANTHER" id="PTHR28527">
    <property type="entry name" value="MATING-TYPE SWITCHING PROTEIN SWI2-RELATED"/>
    <property type="match status" value="1"/>
</dbReference>
<dbReference type="AlphaFoldDB" id="A0A9P3EPY4"/>
<protein>
    <recommendedName>
        <fullName evidence="5">DNA repair protein Dds20/Sfr1</fullName>
    </recommendedName>
</protein>
<evidence type="ECO:0000256" key="2">
    <source>
        <dbReference type="SAM" id="MobiDB-lite"/>
    </source>
</evidence>
<evidence type="ECO:0008006" key="5">
    <source>
        <dbReference type="Google" id="ProtNLM"/>
    </source>
</evidence>
<dbReference type="Proteomes" id="UP001043456">
    <property type="component" value="Unassembled WGS sequence"/>
</dbReference>
<proteinExistence type="predicted"/>
<dbReference type="RefSeq" id="XP_043154308.1">
    <property type="nucleotide sequence ID" value="XM_043298373.1"/>
</dbReference>
<gene>
    <name evidence="3" type="ORF">Asppvi_002384</name>
</gene>
<evidence type="ECO:0000256" key="1">
    <source>
        <dbReference type="SAM" id="Coils"/>
    </source>
</evidence>
<keyword evidence="1" id="KW-0175">Coiled coil</keyword>
<organism evidence="3 4">
    <name type="scientific">Aspergillus pseudoviridinutans</name>
    <dbReference type="NCBI Taxonomy" id="1517512"/>
    <lineage>
        <taxon>Eukaryota</taxon>
        <taxon>Fungi</taxon>
        <taxon>Dikarya</taxon>
        <taxon>Ascomycota</taxon>
        <taxon>Pezizomycotina</taxon>
        <taxon>Eurotiomycetes</taxon>
        <taxon>Eurotiomycetidae</taxon>
        <taxon>Eurotiales</taxon>
        <taxon>Aspergillaceae</taxon>
        <taxon>Aspergillus</taxon>
        <taxon>Aspergillus subgen. Fumigati</taxon>
    </lineage>
</organism>
<dbReference type="Gene3D" id="6.10.140.1020">
    <property type="match status" value="1"/>
</dbReference>
<dbReference type="GO" id="GO:0006310">
    <property type="term" value="P:DNA recombination"/>
    <property type="evidence" value="ECO:0007669"/>
    <property type="project" value="TreeGrafter"/>
</dbReference>
<feature type="coiled-coil region" evidence="1">
    <location>
        <begin position="118"/>
        <end position="145"/>
    </location>
</feature>
<evidence type="ECO:0000313" key="4">
    <source>
        <dbReference type="Proteomes" id="UP001043456"/>
    </source>
</evidence>
<sequence length="287" mass="32323">MSSLNLNGKRRRIEGAASSLSKPFKSPLRKPVQGTVDKEKACNNSSNNTEAEGQAGQYVDGKNAQEHLTPSASISSKPNYLTSSSPASPVPNLQNRKRKSTTKQMTPLKKSLLVDPVISELQKEQRALQSRLSALRSELDTVKQALRIESSTKDAELEALILKWKNVSQEAAEEVFEGARERVSRMGGMKAWRERMKSDSARWEQEEMNSWYGNAEAEGFEMDEEKLEQRKAELLDEVEMSRKEQEVGTGGETAEDEEFTMDIMLKTLNIDLKMIGYDKSTQQWIKS</sequence>
<dbReference type="OrthoDB" id="27934at2759"/>
<reference evidence="3 4" key="1">
    <citation type="submission" date="2018-10" db="EMBL/GenBank/DDBJ databases">
        <title>Pan-genome distribution and transcriptional activeness of fungal secondary metabolism genes in Aspergillus section Fumigati.</title>
        <authorList>
            <person name="Takahashi H."/>
            <person name="Umemura M."/>
            <person name="Ninomiya A."/>
            <person name="Kusuya Y."/>
            <person name="Urayama S."/>
            <person name="Shimizu M."/>
            <person name="Watanabe A."/>
            <person name="Kamei K."/>
            <person name="Yaguchi T."/>
            <person name="Hagiwara D."/>
        </authorList>
    </citation>
    <scope>NUCLEOTIDE SEQUENCE [LARGE SCALE GENOMIC DNA]</scope>
    <source>
        <strain evidence="3 4">IFM 55266</strain>
    </source>
</reference>
<feature type="coiled-coil region" evidence="1">
    <location>
        <begin position="217"/>
        <end position="244"/>
    </location>
</feature>
<evidence type="ECO:0000313" key="3">
    <source>
        <dbReference type="EMBL" id="GIJ83561.1"/>
    </source>
</evidence>
<feature type="compositionally biased region" description="Polar residues" evidence="2">
    <location>
        <begin position="42"/>
        <end position="51"/>
    </location>
</feature>
<dbReference type="GeneID" id="67000996"/>
<accession>A0A9P3EPY4</accession>
<name>A0A9P3EPY4_9EURO</name>
<dbReference type="PANTHER" id="PTHR28527:SF1">
    <property type="entry name" value="SWI5-DEPENDENT RECOMBINATION DNA REPAIR PROTEIN 1"/>
    <property type="match status" value="1"/>
</dbReference>
<comment type="caution">
    <text evidence="3">The sequence shown here is derived from an EMBL/GenBank/DDBJ whole genome shotgun (WGS) entry which is preliminary data.</text>
</comment>